<keyword evidence="2" id="KW-0489">Methyltransferase</keyword>
<evidence type="ECO:0000313" key="2">
    <source>
        <dbReference type="EMBL" id="MBB6351243.1"/>
    </source>
</evidence>
<keyword evidence="2" id="KW-0808">Transferase</keyword>
<comment type="caution">
    <text evidence="2">The sequence shown here is derived from an EMBL/GenBank/DDBJ whole genome shotgun (WGS) entry which is preliminary data.</text>
</comment>
<dbReference type="Proteomes" id="UP000583800">
    <property type="component" value="Unassembled WGS sequence"/>
</dbReference>
<keyword evidence="1" id="KW-0472">Membrane</keyword>
<dbReference type="GO" id="GO:0008168">
    <property type="term" value="F:methyltransferase activity"/>
    <property type="evidence" value="ECO:0007669"/>
    <property type="project" value="UniProtKB-KW"/>
</dbReference>
<organism evidence="2 3">
    <name type="scientific">Nonomuraea muscovyensis</name>
    <dbReference type="NCBI Taxonomy" id="1124761"/>
    <lineage>
        <taxon>Bacteria</taxon>
        <taxon>Bacillati</taxon>
        <taxon>Actinomycetota</taxon>
        <taxon>Actinomycetes</taxon>
        <taxon>Streptosporangiales</taxon>
        <taxon>Streptosporangiaceae</taxon>
        <taxon>Nonomuraea</taxon>
    </lineage>
</organism>
<dbReference type="GO" id="GO:0032259">
    <property type="term" value="P:methylation"/>
    <property type="evidence" value="ECO:0007669"/>
    <property type="project" value="UniProtKB-KW"/>
</dbReference>
<feature type="transmembrane region" description="Helical" evidence="1">
    <location>
        <begin position="55"/>
        <end position="78"/>
    </location>
</feature>
<accession>A0A7X0F0T4</accession>
<keyword evidence="3" id="KW-1185">Reference proteome</keyword>
<keyword evidence="1" id="KW-1133">Transmembrane helix</keyword>
<dbReference type="EMBL" id="JACHJB010000004">
    <property type="protein sequence ID" value="MBB6351243.1"/>
    <property type="molecule type" value="Genomic_DNA"/>
</dbReference>
<protein>
    <submittedName>
        <fullName evidence="2">tRNA G18 (Ribose-2'-O)-methylase SpoU</fullName>
    </submittedName>
</protein>
<name>A0A7X0F0T4_9ACTN</name>
<sequence length="88" mass="9372">MKVSMGAVFSIPYARMDYWFTGLEEIRKAGYQMLALTPDQTVTPMDTVKLSDRGAGAVGAVVAGLSGWCVGLVVGLLADPPHRLVCDV</sequence>
<evidence type="ECO:0000256" key="1">
    <source>
        <dbReference type="SAM" id="Phobius"/>
    </source>
</evidence>
<evidence type="ECO:0000313" key="3">
    <source>
        <dbReference type="Proteomes" id="UP000583800"/>
    </source>
</evidence>
<keyword evidence="1" id="KW-0812">Transmembrane</keyword>
<dbReference type="AlphaFoldDB" id="A0A7X0F0T4"/>
<reference evidence="2 3" key="1">
    <citation type="submission" date="2020-08" db="EMBL/GenBank/DDBJ databases">
        <title>Sequencing the genomes of 1000 actinobacteria strains.</title>
        <authorList>
            <person name="Klenk H.-P."/>
        </authorList>
    </citation>
    <scope>NUCLEOTIDE SEQUENCE [LARGE SCALE GENOMIC DNA]</scope>
    <source>
        <strain evidence="2 3">DSM 45913</strain>
    </source>
</reference>
<proteinExistence type="predicted"/>
<gene>
    <name evidence="2" type="ORF">FHU36_007826</name>
</gene>